<gene>
    <name evidence="1" type="ORF">FHS99_002199</name>
</gene>
<evidence type="ECO:0000313" key="2">
    <source>
        <dbReference type="Proteomes" id="UP000546701"/>
    </source>
</evidence>
<organism evidence="1 2">
    <name type="scientific">Sphingomonas prati</name>
    <dbReference type="NCBI Taxonomy" id="1843237"/>
    <lineage>
        <taxon>Bacteria</taxon>
        <taxon>Pseudomonadati</taxon>
        <taxon>Pseudomonadota</taxon>
        <taxon>Alphaproteobacteria</taxon>
        <taxon>Sphingomonadales</taxon>
        <taxon>Sphingomonadaceae</taxon>
        <taxon>Sphingomonas</taxon>
    </lineage>
</organism>
<dbReference type="RefSeq" id="WP_157176120.1">
    <property type="nucleotide sequence ID" value="NZ_JACIJR010000005.1"/>
</dbReference>
<reference evidence="1 2" key="1">
    <citation type="submission" date="2020-08" db="EMBL/GenBank/DDBJ databases">
        <title>Genomic Encyclopedia of Type Strains, Phase IV (KMG-IV): sequencing the most valuable type-strain genomes for metagenomic binning, comparative biology and taxonomic classification.</title>
        <authorList>
            <person name="Goeker M."/>
        </authorList>
    </citation>
    <scope>NUCLEOTIDE SEQUENCE [LARGE SCALE GENOMIC DNA]</scope>
    <source>
        <strain evidence="1 2">DSM 103336</strain>
    </source>
</reference>
<dbReference type="InterPro" id="IPR011049">
    <property type="entry name" value="Serralysin-like_metalloprot_C"/>
</dbReference>
<dbReference type="Gene3D" id="2.150.10.10">
    <property type="entry name" value="Serralysin-like metalloprotease, C-terminal"/>
    <property type="match status" value="1"/>
</dbReference>
<protein>
    <recommendedName>
        <fullName evidence="3">Calcium-binding protein</fullName>
    </recommendedName>
</protein>
<evidence type="ECO:0000313" key="1">
    <source>
        <dbReference type="EMBL" id="MBB5729703.1"/>
    </source>
</evidence>
<dbReference type="OrthoDB" id="7783360at2"/>
<proteinExistence type="predicted"/>
<dbReference type="Proteomes" id="UP000546701">
    <property type="component" value="Unassembled WGS sequence"/>
</dbReference>
<dbReference type="EMBL" id="JACIJR010000005">
    <property type="protein sequence ID" value="MBB5729703.1"/>
    <property type="molecule type" value="Genomic_DNA"/>
</dbReference>
<name>A0A7W9BT86_9SPHN</name>
<sequence>MGIIQHIAASRLIVILGLGLCSVACGPAGSAVEPRPPARRAVLPIGTNLDGLAYWNPGLAMIDLMKSSSGWLPQTATEYDTGEPVALDRAGWVMRLPGPGSPLRYTSALLNVIHDNPAAEPGARYVVTYAGQGTLDVVGVGGSTTVSRTPGRMVVRASDTGSLYLRLSATDPAGRGDYLRDIQVVREADVALQAAGLTFNPAFLEKVAPFAVLRFMDWMATNVLFDAAGRAIEGDAAIRAAPWLRWADRAVPTDRRWGDGGRGVPVEAMVEIANRTGAEPWFNMPINASDDYVRGFATYVRDHLRPDLAVHVELSNEVWNRMFPQALFAEAKARVRFSPDAKWMRWYGLRGAQVGAIWKTAFGPAGRGRVRMTYNTQFGWKGLEADGLDAPDWQDAAGRPAPTSAGYDDYAITGYYDGTMNDDAAVPVVQGWWTDADGGYGRAIKALADRIDTVNAPFYLYHAEQARKRGLTLVTYESGFGETTPMSQHGDATYTNFLARLQRRPEFHALETRNYRAFQAAGGALYVNFGIISTPSKWGNWSALETVKQATTPRYQALRDWIGRNPPRSDGAAVAYADARIHRGGPAGETIAGTAHGYDILIGGAGDDRFVPGGGAAVRIDGGGGDDVLQLGGQRAAYRFAAADGGVRVTGPAGDMIVTRVAKVRFGDGGVVPLSALAPAAKAGGVSR</sequence>
<accession>A0A7W9BT86</accession>
<evidence type="ECO:0008006" key="3">
    <source>
        <dbReference type="Google" id="ProtNLM"/>
    </source>
</evidence>
<keyword evidence="2" id="KW-1185">Reference proteome</keyword>
<comment type="caution">
    <text evidence="1">The sequence shown here is derived from an EMBL/GenBank/DDBJ whole genome shotgun (WGS) entry which is preliminary data.</text>
</comment>
<dbReference type="AlphaFoldDB" id="A0A7W9BT86"/>
<dbReference type="SUPFAM" id="SSF51120">
    <property type="entry name" value="beta-Roll"/>
    <property type="match status" value="1"/>
</dbReference>